<sequence length="162" mass="18860">MFLYFLFVLLFTLGEANERTRIRKQANKFAKEITNKMMDVKINIEYIRKPVQYDFNVTNCPSSKTAQCVLCKEKVIEDEEFCDKPKTEIEKCLCLASNHHWRTMYENVEDRLQTVNEACSFVCENSTLKSQTTNFNQTGLKTTNNSNSLCVLLLTILMVFII</sequence>
<feature type="chain" id="PRO_5002747631" evidence="1">
    <location>
        <begin position="17"/>
        <end position="162"/>
    </location>
</feature>
<organism evidence="3">
    <name type="scientific">Entamoeba dispar (strain ATCC PRA-260 / SAW760)</name>
    <dbReference type="NCBI Taxonomy" id="370354"/>
    <lineage>
        <taxon>Eukaryota</taxon>
        <taxon>Amoebozoa</taxon>
        <taxon>Evosea</taxon>
        <taxon>Archamoebae</taxon>
        <taxon>Mastigamoebida</taxon>
        <taxon>Entamoebidae</taxon>
        <taxon>Entamoeba</taxon>
    </lineage>
</organism>
<reference evidence="3" key="1">
    <citation type="submission" date="2007-12" db="EMBL/GenBank/DDBJ databases">
        <title>Annotation of Entamoeba dispar SAW760.</title>
        <authorList>
            <person name="Lorenzi H."/>
            <person name="Inman J."/>
            <person name="Schobel S."/>
            <person name="Amedeo P."/>
            <person name="Caler E."/>
        </authorList>
    </citation>
    <scope>NUCLEOTIDE SEQUENCE [LARGE SCALE GENOMIC DNA]</scope>
    <source>
        <strain evidence="3">ATCC PRA-260 / SAW760</strain>
    </source>
</reference>
<evidence type="ECO:0000313" key="2">
    <source>
        <dbReference type="EMBL" id="EDR26804.1"/>
    </source>
</evidence>
<dbReference type="OMA" id="CSFVCEN"/>
<keyword evidence="1" id="KW-0732">Signal</keyword>
<dbReference type="EMBL" id="DS549025">
    <property type="protein sequence ID" value="EDR26804.1"/>
    <property type="molecule type" value="Genomic_DNA"/>
</dbReference>
<proteinExistence type="predicted"/>
<evidence type="ECO:0000313" key="3">
    <source>
        <dbReference type="Proteomes" id="UP000008076"/>
    </source>
</evidence>
<keyword evidence="3" id="KW-1185">Reference proteome</keyword>
<dbReference type="OrthoDB" id="25382at2759"/>
<dbReference type="VEuPathDB" id="AmoebaDB:EDI_252690"/>
<dbReference type="KEGG" id="edi:EDI_252690"/>
<name>B0EF74_ENTDS</name>
<dbReference type="eggNOG" id="ENOG502RHS5">
    <property type="taxonomic scope" value="Eukaryota"/>
</dbReference>
<accession>B0EF74</accession>
<gene>
    <name evidence="2" type="ORF">EDI_252690</name>
</gene>
<dbReference type="AlphaFoldDB" id="B0EF74"/>
<dbReference type="RefSeq" id="XP_001736917.1">
    <property type="nucleotide sequence ID" value="XM_001736865.1"/>
</dbReference>
<dbReference type="GeneID" id="5881931"/>
<protein>
    <submittedName>
        <fullName evidence="2">Uncharacterized protein</fullName>
    </submittedName>
</protein>
<feature type="signal peptide" evidence="1">
    <location>
        <begin position="1"/>
        <end position="16"/>
    </location>
</feature>
<evidence type="ECO:0000256" key="1">
    <source>
        <dbReference type="SAM" id="SignalP"/>
    </source>
</evidence>
<dbReference type="Proteomes" id="UP000008076">
    <property type="component" value="Unassembled WGS sequence"/>
</dbReference>